<dbReference type="PANTHER" id="PTHR39431:SF1">
    <property type="entry name" value="FRPA_C-RELATED PROTEIN"/>
    <property type="match status" value="1"/>
</dbReference>
<organism evidence="1">
    <name type="scientific">bioreactor metagenome</name>
    <dbReference type="NCBI Taxonomy" id="1076179"/>
    <lineage>
        <taxon>unclassified sequences</taxon>
        <taxon>metagenomes</taxon>
        <taxon>ecological metagenomes</taxon>
    </lineage>
</organism>
<reference evidence="1" key="1">
    <citation type="submission" date="2019-08" db="EMBL/GenBank/DDBJ databases">
        <authorList>
            <person name="Kucharzyk K."/>
            <person name="Murdoch R.W."/>
            <person name="Higgins S."/>
            <person name="Loffler F."/>
        </authorList>
    </citation>
    <scope>NUCLEOTIDE SEQUENCE</scope>
</reference>
<evidence type="ECO:0008006" key="2">
    <source>
        <dbReference type="Google" id="ProtNLM"/>
    </source>
</evidence>
<protein>
    <recommendedName>
        <fullName evidence="2">VCBS repeat-containing protein</fullName>
    </recommendedName>
</protein>
<dbReference type="EMBL" id="VSSQ01087763">
    <property type="protein sequence ID" value="MPN34623.1"/>
    <property type="molecule type" value="Genomic_DNA"/>
</dbReference>
<proteinExistence type="predicted"/>
<accession>A0A645HG28</accession>
<name>A0A645HG28_9ZZZZ</name>
<sequence>MYAEEEQMNFTASGTVQTQDGRSISFDMQLLMQRSYYESSSFSLRIGDAAQQTMDPLAINIGGGAVDLTQNKFAFDLDADGSTEEISFISGQGGFLALDRNGDGAINDGTELFGPQTGDGFRDLSVYDLDKNGWIDENDPVFGKLKIFNMTEDGNTVLMSLGEAGVGALCLQNVDTEFSFKQGQDLQGQMRKSSIFLKKDGTAGMLHHIDLAL</sequence>
<gene>
    <name evidence="1" type="ORF">SDC9_182117</name>
</gene>
<dbReference type="PANTHER" id="PTHR39431">
    <property type="entry name" value="FRPA/C-RELATED PROTEIN"/>
    <property type="match status" value="1"/>
</dbReference>
<comment type="caution">
    <text evidence="1">The sequence shown here is derived from an EMBL/GenBank/DDBJ whole genome shotgun (WGS) entry which is preliminary data.</text>
</comment>
<dbReference type="AlphaFoldDB" id="A0A645HG28"/>
<evidence type="ECO:0000313" key="1">
    <source>
        <dbReference type="EMBL" id="MPN34623.1"/>
    </source>
</evidence>